<evidence type="ECO:0000313" key="13">
    <source>
        <dbReference type="EMBL" id="KAL3823211.1"/>
    </source>
</evidence>
<dbReference type="Gene3D" id="2.40.290.10">
    <property type="match status" value="1"/>
</dbReference>
<keyword evidence="14" id="KW-1185">Reference proteome</keyword>
<keyword evidence="8" id="KW-0233">DNA recombination</keyword>
<evidence type="ECO:0000256" key="3">
    <source>
        <dbReference type="ARBA" id="ARBA00022763"/>
    </source>
</evidence>
<dbReference type="InterPro" id="IPR016194">
    <property type="entry name" value="SPOC-like_C_dom_sf"/>
</dbReference>
<dbReference type="GO" id="GO:0005524">
    <property type="term" value="F:ATP binding"/>
    <property type="evidence" value="ECO:0007669"/>
    <property type="project" value="UniProtKB-KW"/>
</dbReference>
<comment type="caution">
    <text evidence="13">The sequence shown here is derived from an EMBL/GenBank/DDBJ whole genome shotgun (WGS) entry which is preliminary data.</text>
</comment>
<keyword evidence="7" id="KW-0238">DNA-binding</keyword>
<evidence type="ECO:0000256" key="2">
    <source>
        <dbReference type="ARBA" id="ARBA00022741"/>
    </source>
</evidence>
<dbReference type="InterPro" id="IPR036465">
    <property type="entry name" value="vWFA_dom_sf"/>
</dbReference>
<keyword evidence="2" id="KW-0547">Nucleotide-binding</keyword>
<name>A0ABD3SFM3_9STRA</name>
<keyword evidence="10" id="KW-0539">Nucleus</keyword>
<reference evidence="13 14" key="1">
    <citation type="submission" date="2024-10" db="EMBL/GenBank/DDBJ databases">
        <title>Updated reference genomes for cyclostephanoid diatoms.</title>
        <authorList>
            <person name="Roberts W.R."/>
            <person name="Alverson A.J."/>
        </authorList>
    </citation>
    <scope>NUCLEOTIDE SEQUENCE [LARGE SCALE GENOMIC DNA]</scope>
    <source>
        <strain evidence="13 14">AJA228-03</strain>
    </source>
</reference>
<feature type="region of interest" description="Disordered" evidence="11">
    <location>
        <begin position="27"/>
        <end position="49"/>
    </location>
</feature>
<protein>
    <recommendedName>
        <fullName evidence="12">Ku domain-containing protein</fullName>
    </recommendedName>
</protein>
<evidence type="ECO:0000259" key="12">
    <source>
        <dbReference type="Pfam" id="PF02735"/>
    </source>
</evidence>
<feature type="compositionally biased region" description="Basic and acidic residues" evidence="11">
    <location>
        <begin position="272"/>
        <end position="286"/>
    </location>
</feature>
<keyword evidence="4" id="KW-0378">Hydrolase</keyword>
<dbReference type="GO" id="GO:0003677">
    <property type="term" value="F:DNA binding"/>
    <property type="evidence" value="ECO:0007669"/>
    <property type="project" value="UniProtKB-KW"/>
</dbReference>
<accession>A0ABD3SFM3</accession>
<dbReference type="PANTHER" id="PTHR12604">
    <property type="entry name" value="KU AUTOANTIGEN DNA HELICASE"/>
    <property type="match status" value="1"/>
</dbReference>
<dbReference type="Pfam" id="PF02735">
    <property type="entry name" value="Ku"/>
    <property type="match status" value="1"/>
</dbReference>
<gene>
    <name evidence="13" type="ORF">ACHAXA_003490</name>
</gene>
<evidence type="ECO:0000256" key="5">
    <source>
        <dbReference type="ARBA" id="ARBA00022806"/>
    </source>
</evidence>
<dbReference type="GO" id="GO:0016787">
    <property type="term" value="F:hydrolase activity"/>
    <property type="evidence" value="ECO:0007669"/>
    <property type="project" value="UniProtKB-KW"/>
</dbReference>
<evidence type="ECO:0000256" key="10">
    <source>
        <dbReference type="ARBA" id="ARBA00023242"/>
    </source>
</evidence>
<evidence type="ECO:0000256" key="8">
    <source>
        <dbReference type="ARBA" id="ARBA00023172"/>
    </source>
</evidence>
<proteinExistence type="predicted"/>
<dbReference type="GO" id="GO:0005634">
    <property type="term" value="C:nucleus"/>
    <property type="evidence" value="ECO:0007669"/>
    <property type="project" value="UniProtKB-SubCell"/>
</dbReference>
<keyword evidence="3" id="KW-0227">DNA damage</keyword>
<dbReference type="AlphaFoldDB" id="A0ABD3SFM3"/>
<evidence type="ECO:0000256" key="4">
    <source>
        <dbReference type="ARBA" id="ARBA00022801"/>
    </source>
</evidence>
<dbReference type="GO" id="GO:0006281">
    <property type="term" value="P:DNA repair"/>
    <property type="evidence" value="ECO:0007669"/>
    <property type="project" value="UniProtKB-KW"/>
</dbReference>
<evidence type="ECO:0000256" key="11">
    <source>
        <dbReference type="SAM" id="MobiDB-lite"/>
    </source>
</evidence>
<dbReference type="EMBL" id="JALLPB020000043">
    <property type="protein sequence ID" value="KAL3823211.1"/>
    <property type="molecule type" value="Genomic_DNA"/>
</dbReference>
<sequence length="741" mass="81015">MSKEAILFVLDSNVTMNAPYPPPSSVGNDAVGVVPSRSSSSSSSSSTTRLSHAKDAILDIIVDRMWKSRQNEVGLIVLRAGITHHHLHAIDDDDDDECLGRFFRGWRGGDDDHDDDANVSKGRAAASPADDDDDDDCGGGGGAVPFPNIVEFGLDRPSPRRLRSIRSVVCTMNESASASSSSSSSSVFGGGGLCDGLILAADALHRKTNGKKYARRIVVITDAEHEVRVNGEQLMHVLGELNKMEVEFTVLGIGFDDFSRSVPIKDEDDSDCRERHHDDETKKNHLLENPGAVPSMDHKTPDAVVSMMADDGDGGMMIKEEGNPDEVIDGDITRHQNDDEIARIEFIKRENEKFLRSIAREIGGDGCILAANGADMTELLRTRIPHVSGLTNSMGKKIDFRISPDLTLIVKMAKLTSRQNLPTTIKEAYQFDPRTGEKLRDGNGELMTLPTRTQTNHYDDDGNLVPYDAFRYGSDLIPVGKMDMLGINAAFADPGSIEMIGYIDLAAVESSNLLMGPAYAITGGESRKSRVAIAALSRALDETGTVGYCRVVRTRNGEPKIGALVPRLVVGLDDDGGRAGTVGQENDTREEGEIGRYLAFLELPFADDLQRTVDRRVPLEYHGDCGDERACDDLIDSMMLPDDELRSVDISNPALASYRRMVAAFAMDPMSAMEETQTVGLPEGRILEASRARPLRDYDVVKSIHEGASRHIDAFLDAFPLVEHKPEDNKKRKFWGDGNNR</sequence>
<dbReference type="InterPro" id="IPR006164">
    <property type="entry name" value="DNA_bd_Ku70/Ku80"/>
</dbReference>
<keyword evidence="9" id="KW-0234">DNA repair</keyword>
<dbReference type="Gene3D" id="3.40.50.410">
    <property type="entry name" value="von Willebrand factor, type A domain"/>
    <property type="match status" value="1"/>
</dbReference>
<evidence type="ECO:0000256" key="6">
    <source>
        <dbReference type="ARBA" id="ARBA00022840"/>
    </source>
</evidence>
<evidence type="ECO:0000256" key="1">
    <source>
        <dbReference type="ARBA" id="ARBA00004123"/>
    </source>
</evidence>
<feature type="compositionally biased region" description="Low complexity" evidence="11">
    <location>
        <begin position="36"/>
        <end position="49"/>
    </location>
</feature>
<dbReference type="GO" id="GO:0006310">
    <property type="term" value="P:DNA recombination"/>
    <property type="evidence" value="ECO:0007669"/>
    <property type="project" value="UniProtKB-KW"/>
</dbReference>
<comment type="subcellular location">
    <subcellularLocation>
        <location evidence="1">Nucleus</location>
    </subcellularLocation>
</comment>
<dbReference type="SUPFAM" id="SSF53300">
    <property type="entry name" value="vWA-like"/>
    <property type="match status" value="2"/>
</dbReference>
<feature type="region of interest" description="Disordered" evidence="11">
    <location>
        <begin position="436"/>
        <end position="457"/>
    </location>
</feature>
<dbReference type="SUPFAM" id="SSF100939">
    <property type="entry name" value="SPOC domain-like"/>
    <property type="match status" value="1"/>
</dbReference>
<evidence type="ECO:0000256" key="9">
    <source>
        <dbReference type="ARBA" id="ARBA00023204"/>
    </source>
</evidence>
<dbReference type="GO" id="GO:0004386">
    <property type="term" value="F:helicase activity"/>
    <property type="evidence" value="ECO:0007669"/>
    <property type="project" value="UniProtKB-KW"/>
</dbReference>
<evidence type="ECO:0000256" key="7">
    <source>
        <dbReference type="ARBA" id="ARBA00023125"/>
    </source>
</evidence>
<organism evidence="13 14">
    <name type="scientific">Cyclostephanos tholiformis</name>
    <dbReference type="NCBI Taxonomy" id="382380"/>
    <lineage>
        <taxon>Eukaryota</taxon>
        <taxon>Sar</taxon>
        <taxon>Stramenopiles</taxon>
        <taxon>Ochrophyta</taxon>
        <taxon>Bacillariophyta</taxon>
        <taxon>Coscinodiscophyceae</taxon>
        <taxon>Thalassiosirophycidae</taxon>
        <taxon>Stephanodiscales</taxon>
        <taxon>Stephanodiscaceae</taxon>
        <taxon>Cyclostephanos</taxon>
    </lineage>
</organism>
<evidence type="ECO:0000313" key="14">
    <source>
        <dbReference type="Proteomes" id="UP001530377"/>
    </source>
</evidence>
<dbReference type="Proteomes" id="UP001530377">
    <property type="component" value="Unassembled WGS sequence"/>
</dbReference>
<keyword evidence="5" id="KW-0347">Helicase</keyword>
<dbReference type="PANTHER" id="PTHR12604:SF4">
    <property type="entry name" value="X-RAY REPAIR CROSS-COMPLEMENTING PROTEIN 5"/>
    <property type="match status" value="1"/>
</dbReference>
<keyword evidence="6" id="KW-0067">ATP-binding</keyword>
<feature type="domain" description="Ku" evidence="12">
    <location>
        <begin position="403"/>
        <end position="611"/>
    </location>
</feature>
<feature type="region of interest" description="Disordered" evidence="11">
    <location>
        <begin position="110"/>
        <end position="144"/>
    </location>
</feature>
<feature type="region of interest" description="Disordered" evidence="11">
    <location>
        <begin position="266"/>
        <end position="299"/>
    </location>
</feature>